<gene>
    <name evidence="2" type="ORF">AC625_08825</name>
</gene>
<sequence length="78" mass="8813">MRFLNSATAAIIMGIILFLTFSTLGAMYDDYVLKSEPGDMELLGCFLEVIIIPPFYYCNINLCILSLLYKTKCAQYPV</sequence>
<evidence type="ECO:0000313" key="2">
    <source>
        <dbReference type="EMBL" id="KMY49628.1"/>
    </source>
</evidence>
<feature type="transmembrane region" description="Helical" evidence="1">
    <location>
        <begin position="7"/>
        <end position="26"/>
    </location>
</feature>
<protein>
    <submittedName>
        <fullName evidence="2">Uncharacterized protein</fullName>
    </submittedName>
</protein>
<keyword evidence="1" id="KW-0472">Membrane</keyword>
<dbReference type="EMBL" id="LFZW01000001">
    <property type="protein sequence ID" value="KMY49628.1"/>
    <property type="molecule type" value="Genomic_DNA"/>
</dbReference>
<keyword evidence="1" id="KW-1133">Transmembrane helix</keyword>
<evidence type="ECO:0000313" key="3">
    <source>
        <dbReference type="Proteomes" id="UP000037146"/>
    </source>
</evidence>
<name>A0A0K9GSL1_9BACI</name>
<comment type="caution">
    <text evidence="2">The sequence shown here is derived from an EMBL/GenBank/DDBJ whole genome shotgun (WGS) entry which is preliminary data.</text>
</comment>
<dbReference type="RefSeq" id="WP_049680969.1">
    <property type="nucleotide sequence ID" value="NZ_LFZW01000001.1"/>
</dbReference>
<feature type="transmembrane region" description="Helical" evidence="1">
    <location>
        <begin position="46"/>
        <end position="69"/>
    </location>
</feature>
<keyword evidence="1" id="KW-0812">Transmembrane</keyword>
<reference evidence="3" key="1">
    <citation type="submission" date="2015-07" db="EMBL/GenBank/DDBJ databases">
        <title>Genome sequencing project for genomic taxonomy and phylogenomics of Bacillus-like bacteria.</title>
        <authorList>
            <person name="Liu B."/>
            <person name="Wang J."/>
            <person name="Zhu Y."/>
            <person name="Liu G."/>
            <person name="Chen Q."/>
            <person name="Chen Z."/>
            <person name="Lan J."/>
            <person name="Che J."/>
            <person name="Ge C."/>
            <person name="Shi H."/>
            <person name="Pan Z."/>
            <person name="Liu X."/>
        </authorList>
    </citation>
    <scope>NUCLEOTIDE SEQUENCE [LARGE SCALE GENOMIC DNA]</scope>
    <source>
        <strain evidence="3">FJAT-27997</strain>
    </source>
</reference>
<dbReference type="AlphaFoldDB" id="A0A0K9GSL1"/>
<dbReference type="Proteomes" id="UP000037146">
    <property type="component" value="Unassembled WGS sequence"/>
</dbReference>
<keyword evidence="3" id="KW-1185">Reference proteome</keyword>
<evidence type="ECO:0000256" key="1">
    <source>
        <dbReference type="SAM" id="Phobius"/>
    </source>
</evidence>
<organism evidence="2 3">
    <name type="scientific">Peribacillus loiseleuriae</name>
    <dbReference type="NCBI Taxonomy" id="1679170"/>
    <lineage>
        <taxon>Bacteria</taxon>
        <taxon>Bacillati</taxon>
        <taxon>Bacillota</taxon>
        <taxon>Bacilli</taxon>
        <taxon>Bacillales</taxon>
        <taxon>Bacillaceae</taxon>
        <taxon>Peribacillus</taxon>
    </lineage>
</organism>
<accession>A0A0K9GSL1</accession>
<dbReference type="PATRIC" id="fig|1679170.3.peg.1914"/>
<proteinExistence type="predicted"/>